<dbReference type="InterPro" id="IPR001387">
    <property type="entry name" value="Cro/C1-type_HTH"/>
</dbReference>
<dbReference type="EMBL" id="JBHRUV010000017">
    <property type="protein sequence ID" value="MFC3265494.1"/>
    <property type="molecule type" value="Genomic_DNA"/>
</dbReference>
<dbReference type="PANTHER" id="PTHR35010">
    <property type="entry name" value="BLL4672 PROTEIN-RELATED"/>
    <property type="match status" value="1"/>
</dbReference>
<dbReference type="PANTHER" id="PTHR35010:SF4">
    <property type="entry name" value="BLL5781 PROTEIN"/>
    <property type="match status" value="1"/>
</dbReference>
<evidence type="ECO:0000313" key="2">
    <source>
        <dbReference type="EMBL" id="MFC3265494.1"/>
    </source>
</evidence>
<proteinExistence type="predicted"/>
<dbReference type="Proteomes" id="UP001595536">
    <property type="component" value="Unassembled WGS sequence"/>
</dbReference>
<evidence type="ECO:0000313" key="3">
    <source>
        <dbReference type="Proteomes" id="UP001595536"/>
    </source>
</evidence>
<feature type="domain" description="HTH cro/C1-type" evidence="1">
    <location>
        <begin position="12"/>
        <end position="66"/>
    </location>
</feature>
<dbReference type="CDD" id="cd00093">
    <property type="entry name" value="HTH_XRE"/>
    <property type="match status" value="1"/>
</dbReference>
<dbReference type="Pfam" id="PF01381">
    <property type="entry name" value="HTH_3"/>
    <property type="match status" value="1"/>
</dbReference>
<evidence type="ECO:0000259" key="1">
    <source>
        <dbReference type="PROSITE" id="PS50943"/>
    </source>
</evidence>
<dbReference type="RefSeq" id="WP_376831654.1">
    <property type="nucleotide sequence ID" value="NZ_JBHLWR010000006.1"/>
</dbReference>
<reference evidence="3" key="1">
    <citation type="journal article" date="2019" name="Int. J. Syst. Evol. Microbiol.">
        <title>The Global Catalogue of Microorganisms (GCM) 10K type strain sequencing project: providing services to taxonomists for standard genome sequencing and annotation.</title>
        <authorList>
            <consortium name="The Broad Institute Genomics Platform"/>
            <consortium name="The Broad Institute Genome Sequencing Center for Infectious Disease"/>
            <person name="Wu L."/>
            <person name="Ma J."/>
        </authorList>
    </citation>
    <scope>NUCLEOTIDE SEQUENCE [LARGE SCALE GENOMIC DNA]</scope>
    <source>
        <strain evidence="3">CCM 7941</strain>
    </source>
</reference>
<name>A0ABV7LCI0_9HYPH</name>
<dbReference type="Pfam" id="PF17765">
    <property type="entry name" value="MLTR_LBD"/>
    <property type="match status" value="1"/>
</dbReference>
<keyword evidence="3" id="KW-1185">Reference proteome</keyword>
<dbReference type="SUPFAM" id="SSF47413">
    <property type="entry name" value="lambda repressor-like DNA-binding domains"/>
    <property type="match status" value="1"/>
</dbReference>
<organism evidence="2 3">
    <name type="scientific">Camelimonas abortus</name>
    <dbReference type="NCBI Taxonomy" id="1017184"/>
    <lineage>
        <taxon>Bacteria</taxon>
        <taxon>Pseudomonadati</taxon>
        <taxon>Pseudomonadota</taxon>
        <taxon>Alphaproteobacteria</taxon>
        <taxon>Hyphomicrobiales</taxon>
        <taxon>Chelatococcaceae</taxon>
        <taxon>Camelimonas</taxon>
    </lineage>
</organism>
<gene>
    <name evidence="2" type="ORF">ACFOEX_03820</name>
</gene>
<dbReference type="InterPro" id="IPR041413">
    <property type="entry name" value="MLTR_LBD"/>
</dbReference>
<accession>A0ABV7LCI0</accession>
<comment type="caution">
    <text evidence="2">The sequence shown here is derived from an EMBL/GenBank/DDBJ whole genome shotgun (WGS) entry which is preliminary data.</text>
</comment>
<sequence length="272" mass="29587">MAATSGGVGAQLKEWRARRRMSQLDLACEAGISTRHLSFVETGRAQPSREMLLLLAERLAIPLRERNALLVAAGYAPMFPERSLDDPDLAAARAAIAQILKVHDPWPALAVDRHWNMVTANAAVPPLLAGVAPALLAAPVNVLRLSLHPEGLAPRILNYHEWRDHILHRLRRQIDQSADAGLAALHDELQAYPAPVSSRPRRHAPGIVAPLQLAVDGTALSFISVTTVFGAPLDVTLSELAMETFFPVDETTSNYLQAQAAARERDPQAVEM</sequence>
<dbReference type="PROSITE" id="PS50943">
    <property type="entry name" value="HTH_CROC1"/>
    <property type="match status" value="1"/>
</dbReference>
<protein>
    <submittedName>
        <fullName evidence="2">Helix-turn-helix domain-containing protein</fullName>
    </submittedName>
</protein>
<dbReference type="Gene3D" id="3.30.450.180">
    <property type="match status" value="1"/>
</dbReference>
<dbReference type="SMART" id="SM00530">
    <property type="entry name" value="HTH_XRE"/>
    <property type="match status" value="1"/>
</dbReference>
<dbReference type="InterPro" id="IPR010982">
    <property type="entry name" value="Lambda_DNA-bd_dom_sf"/>
</dbReference>
<dbReference type="Gene3D" id="1.10.260.40">
    <property type="entry name" value="lambda repressor-like DNA-binding domains"/>
    <property type="match status" value="1"/>
</dbReference>